<feature type="compositionally biased region" description="Pro residues" evidence="2">
    <location>
        <begin position="586"/>
        <end position="596"/>
    </location>
</feature>
<reference evidence="4" key="1">
    <citation type="submission" date="2020-06" db="EMBL/GenBank/DDBJ databases">
        <authorList>
            <consortium name="Plant Systems Biology data submission"/>
        </authorList>
    </citation>
    <scope>NUCLEOTIDE SEQUENCE</scope>
    <source>
        <strain evidence="4">D6</strain>
    </source>
</reference>
<sequence length="846" mass="92037">MNHQMMMGMEMPPSSGMSHHSSVPMAMQTPGPQRTIHVQHPVEGMVVHELGPHDVLLGRGGGTNNYCGNVKFRKLVNEHKMKYLTVSKVEKPNVAREVVAIWRKLNPPGRFLAKQEDPNAKRQQEGSNGSDGGQQQQPPKPRQVWVEVGNQKAREKASQCLRERTPDVLPLIRQMKEQAQQQVTEGKRRVASGSRDSSNDTAQSRTKSKSPRPHSNKSSSNTNEQTLTNPRSRSNSPTDKGDEANSKVRARSKTPGRQSKKVARLDSKAKKQKQGTESSDDIDKAGPDQDGRRQTTGPGPAFMPGGLTPPHTARTMDMCINPMAMNMAPDGMSMMYPSPMMMDKTMMRRNSMPNECTPQHPSSFMNRRGSLPAAMQASMGQMGTQTHHGMAMNMSSFSPNATAMMQMQGMGMGMGPAGAAGMGFGSAAFGNNGTPFGMPGVMPPMSPADAAAFHNGVPFMDPLQAQQFSQHAHPMMGPMQCSMYSVQQQQLKLQQMQMEQNRLRQQLDAQLQMEREMQIQHGMNPSSMGRGMAYDSHAQSQHSNGRGVEAPGFLPNSARGEHIDPLPLDSEERNGDNDNTPQEDIPIPPTYQPPPRGSRGSDPPTAAAVAAGNTNSPSPDDNLGSKLAPAQVSPDIPRDVIPSEITRAVLPTIPQDVHREAVAVAPSNDRERTSDPDGEMTLAEYRRTLDAYVSTNNITITDQIYSDNEGDDHCNEHQGGNDDLMSVRSFGDWRYGHLRASPSRSTMGSVSESRNEDPRPDPPAVGTPGRAPPRIQRVNRQQAGGFRSSFTSLSGMSVLSANGDDRDDVSTTGKGGNKNFSSNESIVSEITVLSHTIDDLGLGDDE</sequence>
<gene>
    <name evidence="4" type="ORF">SEMRO_117_G057230.1</name>
</gene>
<feature type="compositionally biased region" description="Basic residues" evidence="2">
    <location>
        <begin position="248"/>
        <end position="262"/>
    </location>
</feature>
<feature type="domain" description="DUF6824" evidence="3">
    <location>
        <begin position="54"/>
        <end position="163"/>
    </location>
</feature>
<feature type="coiled-coil region" evidence="1">
    <location>
        <begin position="486"/>
        <end position="513"/>
    </location>
</feature>
<evidence type="ECO:0000313" key="5">
    <source>
        <dbReference type="Proteomes" id="UP001153069"/>
    </source>
</evidence>
<feature type="compositionally biased region" description="Basic and acidic residues" evidence="2">
    <location>
        <begin position="281"/>
        <end position="293"/>
    </location>
</feature>
<feature type="compositionally biased region" description="Low complexity" evidence="2">
    <location>
        <begin position="125"/>
        <end position="137"/>
    </location>
</feature>
<dbReference type="Pfam" id="PF20710">
    <property type="entry name" value="DUF6824"/>
    <property type="match status" value="1"/>
</dbReference>
<protein>
    <recommendedName>
        <fullName evidence="3">DUF6824 domain-containing protein</fullName>
    </recommendedName>
</protein>
<dbReference type="EMBL" id="CAICTM010000116">
    <property type="protein sequence ID" value="CAB9501730.1"/>
    <property type="molecule type" value="Genomic_DNA"/>
</dbReference>
<feature type="compositionally biased region" description="Basic and acidic residues" evidence="2">
    <location>
        <begin position="152"/>
        <end position="166"/>
    </location>
</feature>
<keyword evidence="1" id="KW-0175">Coiled coil</keyword>
<dbReference type="AlphaFoldDB" id="A0A9N8H724"/>
<evidence type="ECO:0000256" key="1">
    <source>
        <dbReference type="SAM" id="Coils"/>
    </source>
</evidence>
<dbReference type="Proteomes" id="UP001153069">
    <property type="component" value="Unassembled WGS sequence"/>
</dbReference>
<accession>A0A9N8H724</accession>
<keyword evidence="5" id="KW-1185">Reference proteome</keyword>
<evidence type="ECO:0000259" key="3">
    <source>
        <dbReference type="Pfam" id="PF20710"/>
    </source>
</evidence>
<feature type="compositionally biased region" description="Polar residues" evidence="2">
    <location>
        <begin position="216"/>
        <end position="238"/>
    </location>
</feature>
<evidence type="ECO:0000313" key="4">
    <source>
        <dbReference type="EMBL" id="CAB9501730.1"/>
    </source>
</evidence>
<dbReference type="OrthoDB" id="49314at2759"/>
<feature type="region of interest" description="Disordered" evidence="2">
    <location>
        <begin position="737"/>
        <end position="822"/>
    </location>
</feature>
<feature type="compositionally biased region" description="Basic residues" evidence="2">
    <location>
        <begin position="206"/>
        <end position="215"/>
    </location>
</feature>
<name>A0A9N8H724_9STRA</name>
<feature type="compositionally biased region" description="Polar residues" evidence="2">
    <location>
        <begin position="194"/>
        <end position="205"/>
    </location>
</feature>
<feature type="compositionally biased region" description="Polar residues" evidence="2">
    <location>
        <begin position="778"/>
        <end position="800"/>
    </location>
</feature>
<feature type="region of interest" description="Disordered" evidence="2">
    <location>
        <begin position="1"/>
        <end position="23"/>
    </location>
</feature>
<dbReference type="InterPro" id="IPR049227">
    <property type="entry name" value="DUF6824"/>
</dbReference>
<feature type="region of interest" description="Disordered" evidence="2">
    <location>
        <begin position="522"/>
        <end position="637"/>
    </location>
</feature>
<feature type="region of interest" description="Disordered" evidence="2">
    <location>
        <begin position="110"/>
        <end position="314"/>
    </location>
</feature>
<feature type="compositionally biased region" description="Basic and acidic residues" evidence="2">
    <location>
        <begin position="559"/>
        <end position="576"/>
    </location>
</feature>
<feature type="compositionally biased region" description="Basic and acidic residues" evidence="2">
    <location>
        <begin position="113"/>
        <end position="124"/>
    </location>
</feature>
<evidence type="ECO:0000256" key="2">
    <source>
        <dbReference type="SAM" id="MobiDB-lite"/>
    </source>
</evidence>
<proteinExistence type="predicted"/>
<feature type="compositionally biased region" description="Polar residues" evidence="2">
    <location>
        <begin position="742"/>
        <end position="752"/>
    </location>
</feature>
<comment type="caution">
    <text evidence="4">The sequence shown here is derived from an EMBL/GenBank/DDBJ whole genome shotgun (WGS) entry which is preliminary data.</text>
</comment>
<organism evidence="4 5">
    <name type="scientific">Seminavis robusta</name>
    <dbReference type="NCBI Taxonomy" id="568900"/>
    <lineage>
        <taxon>Eukaryota</taxon>
        <taxon>Sar</taxon>
        <taxon>Stramenopiles</taxon>
        <taxon>Ochrophyta</taxon>
        <taxon>Bacillariophyta</taxon>
        <taxon>Bacillariophyceae</taxon>
        <taxon>Bacillariophycidae</taxon>
        <taxon>Naviculales</taxon>
        <taxon>Naviculaceae</taxon>
        <taxon>Seminavis</taxon>
    </lineage>
</organism>